<organism evidence="3 4">
    <name type="scientific">Polarella glacialis</name>
    <name type="common">Dinoflagellate</name>
    <dbReference type="NCBI Taxonomy" id="89957"/>
    <lineage>
        <taxon>Eukaryota</taxon>
        <taxon>Sar</taxon>
        <taxon>Alveolata</taxon>
        <taxon>Dinophyceae</taxon>
        <taxon>Suessiales</taxon>
        <taxon>Suessiaceae</taxon>
        <taxon>Polarella</taxon>
    </lineage>
</organism>
<dbReference type="EMBL" id="CAJNNV010010297">
    <property type="protein sequence ID" value="CAE8598465.1"/>
    <property type="molecule type" value="Genomic_DNA"/>
</dbReference>
<evidence type="ECO:0000256" key="1">
    <source>
        <dbReference type="SAM" id="Phobius"/>
    </source>
</evidence>
<dbReference type="AlphaFoldDB" id="A0A813HTW4"/>
<accession>A0A813HTW4</accession>
<proteinExistence type="predicted"/>
<feature type="non-terminal residue" evidence="3">
    <location>
        <position position="224"/>
    </location>
</feature>
<keyword evidence="1" id="KW-0812">Transmembrane</keyword>
<sequence length="224" mass="25545">RHSFLNSAQNVDSMCILSKSDVKIHELYWEDATVGDGTAEELAVSREVFEKCTLAIISQEEFAAKEALMKAVEKSIPETGFAEIDWHKTRWNEKHLVENSGFRRTDDSTILAVADGTGRYAVKYVYIAMDTESRPMRELSEYVFDDEGRVRDAVTLLQFILFLKMVCCFFYWYLLLFCLFKVDFEPLMASKVNPEGGLCGQSLVVRRGNKAMNHGSVMMMLGFV</sequence>
<dbReference type="EMBL" id="CAJNNW010001896">
    <property type="protein sequence ID" value="CAE8641755.1"/>
    <property type="molecule type" value="Genomic_DNA"/>
</dbReference>
<keyword evidence="1" id="KW-0472">Membrane</keyword>
<reference evidence="3" key="1">
    <citation type="submission" date="2021-02" db="EMBL/GenBank/DDBJ databases">
        <authorList>
            <person name="Dougan E. K."/>
            <person name="Rhodes N."/>
            <person name="Thang M."/>
            <person name="Chan C."/>
        </authorList>
    </citation>
    <scope>NUCLEOTIDE SEQUENCE</scope>
</reference>
<keyword evidence="1" id="KW-1133">Transmembrane helix</keyword>
<name>A0A813HTW4_POLGL</name>
<evidence type="ECO:0000313" key="5">
    <source>
        <dbReference type="Proteomes" id="UP000654075"/>
    </source>
</evidence>
<comment type="caution">
    <text evidence="3">The sequence shown here is derived from an EMBL/GenBank/DDBJ whole genome shotgun (WGS) entry which is preliminary data.</text>
</comment>
<keyword evidence="5" id="KW-1185">Reference proteome</keyword>
<gene>
    <name evidence="2" type="ORF">PGLA1383_LOCUS16872</name>
    <name evidence="3" type="ORF">PGLA2088_LOCUS2362</name>
</gene>
<feature type="transmembrane region" description="Helical" evidence="1">
    <location>
        <begin position="159"/>
        <end position="180"/>
    </location>
</feature>
<dbReference type="Proteomes" id="UP000654075">
    <property type="component" value="Unassembled WGS sequence"/>
</dbReference>
<evidence type="ECO:0000313" key="2">
    <source>
        <dbReference type="EMBL" id="CAE8598465.1"/>
    </source>
</evidence>
<evidence type="ECO:0000313" key="3">
    <source>
        <dbReference type="EMBL" id="CAE8641755.1"/>
    </source>
</evidence>
<dbReference type="Proteomes" id="UP000626109">
    <property type="component" value="Unassembled WGS sequence"/>
</dbReference>
<protein>
    <submittedName>
        <fullName evidence="3">Uncharacterized protein</fullName>
    </submittedName>
</protein>
<evidence type="ECO:0000313" key="4">
    <source>
        <dbReference type="Proteomes" id="UP000626109"/>
    </source>
</evidence>